<keyword evidence="7" id="KW-0493">Microtubule</keyword>
<evidence type="ECO:0000256" key="8">
    <source>
        <dbReference type="ARBA" id="ARBA00022776"/>
    </source>
</evidence>
<evidence type="ECO:0000256" key="11">
    <source>
        <dbReference type="ARBA" id="ARBA00023306"/>
    </source>
</evidence>
<evidence type="ECO:0000256" key="12">
    <source>
        <dbReference type="ARBA" id="ARBA00023328"/>
    </source>
</evidence>
<evidence type="ECO:0000256" key="6">
    <source>
        <dbReference type="ARBA" id="ARBA00022618"/>
    </source>
</evidence>
<keyword evidence="4" id="KW-0158">Chromosome</keyword>
<evidence type="ECO:0000256" key="7">
    <source>
        <dbReference type="ARBA" id="ARBA00022701"/>
    </source>
</evidence>
<dbReference type="AlphaFoldDB" id="A0AA38GKR9"/>
<keyword evidence="8" id="KW-0498">Mitosis</keyword>
<evidence type="ECO:0000256" key="9">
    <source>
        <dbReference type="ARBA" id="ARBA00022838"/>
    </source>
</evidence>
<accession>A0AA38GKR9</accession>
<keyword evidence="11" id="KW-0131">Cell cycle</keyword>
<dbReference type="GO" id="GO:0005876">
    <property type="term" value="C:spindle microtubule"/>
    <property type="evidence" value="ECO:0007669"/>
    <property type="project" value="TreeGrafter"/>
</dbReference>
<dbReference type="GO" id="GO:0051301">
    <property type="term" value="P:cell division"/>
    <property type="evidence" value="ECO:0007669"/>
    <property type="project" value="UniProtKB-KW"/>
</dbReference>
<evidence type="ECO:0000256" key="5">
    <source>
        <dbReference type="ARBA" id="ARBA00022490"/>
    </source>
</evidence>
<gene>
    <name evidence="14" type="ORF">KI387_017499</name>
</gene>
<keyword evidence="5" id="KW-0963">Cytoplasm</keyword>
<dbReference type="InterPro" id="IPR033341">
    <property type="entry name" value="SKA3"/>
</dbReference>
<evidence type="ECO:0000256" key="4">
    <source>
        <dbReference type="ARBA" id="ARBA00022454"/>
    </source>
</evidence>
<keyword evidence="15" id="KW-1185">Reference proteome</keyword>
<dbReference type="GO" id="GO:0000278">
    <property type="term" value="P:mitotic cell cycle"/>
    <property type="evidence" value="ECO:0007669"/>
    <property type="project" value="TreeGrafter"/>
</dbReference>
<reference evidence="14 15" key="1">
    <citation type="journal article" date="2021" name="Nat. Plants">
        <title>The Taxus genome provides insights into paclitaxel biosynthesis.</title>
        <authorList>
            <person name="Xiong X."/>
            <person name="Gou J."/>
            <person name="Liao Q."/>
            <person name="Li Y."/>
            <person name="Zhou Q."/>
            <person name="Bi G."/>
            <person name="Li C."/>
            <person name="Du R."/>
            <person name="Wang X."/>
            <person name="Sun T."/>
            <person name="Guo L."/>
            <person name="Liang H."/>
            <person name="Lu P."/>
            <person name="Wu Y."/>
            <person name="Zhang Z."/>
            <person name="Ro D.K."/>
            <person name="Shang Y."/>
            <person name="Huang S."/>
            <person name="Yan J."/>
        </authorList>
    </citation>
    <scope>NUCLEOTIDE SEQUENCE [LARGE SCALE GENOMIC DNA]</scope>
    <source>
        <strain evidence="14">Ta-2019</strain>
    </source>
</reference>
<dbReference type="GO" id="GO:0000940">
    <property type="term" value="C:outer kinetochore"/>
    <property type="evidence" value="ECO:0007669"/>
    <property type="project" value="InterPro"/>
</dbReference>
<evidence type="ECO:0000313" key="14">
    <source>
        <dbReference type="EMBL" id="KAH9322860.1"/>
    </source>
</evidence>
<evidence type="ECO:0000256" key="2">
    <source>
        <dbReference type="ARBA" id="ARBA00004629"/>
    </source>
</evidence>
<feature type="non-terminal residue" evidence="14">
    <location>
        <position position="153"/>
    </location>
</feature>
<feature type="region of interest" description="Disordered" evidence="13">
    <location>
        <begin position="130"/>
        <end position="153"/>
    </location>
</feature>
<feature type="non-terminal residue" evidence="14">
    <location>
        <position position="1"/>
    </location>
</feature>
<evidence type="ECO:0000313" key="15">
    <source>
        <dbReference type="Proteomes" id="UP000824469"/>
    </source>
</evidence>
<comment type="caution">
    <text evidence="14">The sequence shown here is derived from an EMBL/GenBank/DDBJ whole genome shotgun (WGS) entry which is preliminary data.</text>
</comment>
<evidence type="ECO:0000256" key="10">
    <source>
        <dbReference type="ARBA" id="ARBA00023212"/>
    </source>
</evidence>
<dbReference type="Proteomes" id="UP000824469">
    <property type="component" value="Unassembled WGS sequence"/>
</dbReference>
<feature type="compositionally biased region" description="Basic and acidic residues" evidence="13">
    <location>
        <begin position="41"/>
        <end position="56"/>
    </location>
</feature>
<feature type="region of interest" description="Disordered" evidence="13">
    <location>
        <begin position="26"/>
        <end position="56"/>
    </location>
</feature>
<comment type="similarity">
    <text evidence="3">Belongs to the SKA3 family.</text>
</comment>
<evidence type="ECO:0000256" key="1">
    <source>
        <dbReference type="ARBA" id="ARBA00004186"/>
    </source>
</evidence>
<organism evidence="14 15">
    <name type="scientific">Taxus chinensis</name>
    <name type="common">Chinese yew</name>
    <name type="synonym">Taxus wallichiana var. chinensis</name>
    <dbReference type="NCBI Taxonomy" id="29808"/>
    <lineage>
        <taxon>Eukaryota</taxon>
        <taxon>Viridiplantae</taxon>
        <taxon>Streptophyta</taxon>
        <taxon>Embryophyta</taxon>
        <taxon>Tracheophyta</taxon>
        <taxon>Spermatophyta</taxon>
        <taxon>Pinopsida</taxon>
        <taxon>Pinidae</taxon>
        <taxon>Conifers II</taxon>
        <taxon>Cupressales</taxon>
        <taxon>Taxaceae</taxon>
        <taxon>Taxus</taxon>
    </lineage>
</organism>
<keyword evidence="6" id="KW-0132">Cell division</keyword>
<dbReference type="PANTHER" id="PTHR48118">
    <property type="entry name" value="SPINDLE AND KINETOCHORE-ASSOCIATED PROTEIN 3"/>
    <property type="match status" value="1"/>
</dbReference>
<name>A0AA38GKR9_TAXCH</name>
<keyword evidence="9" id="KW-0995">Kinetochore</keyword>
<sequence>FEDSLSLQDLGLSDACLATLASEANAGSWNPKCDRPMQQSQERKHQDKELHSDHWDGPDVFLNAHCPTDSYQSISEDLGKTGTIREGPIADCLLEVSKEDYEKTPSWLRGLASWEELDDAIGKINSFLSNRAKEGDGKGGDLLDQDDLKPLGF</sequence>
<evidence type="ECO:0000256" key="13">
    <source>
        <dbReference type="SAM" id="MobiDB-lite"/>
    </source>
</evidence>
<dbReference type="EMBL" id="JAHRHJ020000003">
    <property type="protein sequence ID" value="KAH9322860.1"/>
    <property type="molecule type" value="Genomic_DNA"/>
</dbReference>
<dbReference type="GO" id="GO:0007059">
    <property type="term" value="P:chromosome segregation"/>
    <property type="evidence" value="ECO:0007669"/>
    <property type="project" value="InterPro"/>
</dbReference>
<dbReference type="PANTHER" id="PTHR48118:SF1">
    <property type="entry name" value="SPINDLE AND KINETOCHORE-ASSOCIATED PROTEIN 3"/>
    <property type="match status" value="1"/>
</dbReference>
<keyword evidence="12" id="KW-0137">Centromere</keyword>
<evidence type="ECO:0000256" key="3">
    <source>
        <dbReference type="ARBA" id="ARBA00007716"/>
    </source>
</evidence>
<keyword evidence="10" id="KW-0206">Cytoskeleton</keyword>
<comment type="subcellular location">
    <subcellularLocation>
        <location evidence="2">Chromosome</location>
        <location evidence="2">Centromere</location>
        <location evidence="2">Kinetochore</location>
    </subcellularLocation>
    <subcellularLocation>
        <location evidence="1">Cytoplasm</location>
        <location evidence="1">Cytoskeleton</location>
        <location evidence="1">Spindle</location>
    </subcellularLocation>
</comment>
<protein>
    <submittedName>
        <fullName evidence="14">Uncharacterized protein</fullName>
    </submittedName>
</protein>
<proteinExistence type="inferred from homology"/>
<feature type="compositionally biased region" description="Basic and acidic residues" evidence="13">
    <location>
        <begin position="131"/>
        <end position="153"/>
    </location>
</feature>